<dbReference type="InterPro" id="IPR007219">
    <property type="entry name" value="XnlR_reg_dom"/>
</dbReference>
<dbReference type="InterPro" id="IPR052202">
    <property type="entry name" value="Yeast_MetPath_Reg"/>
</dbReference>
<dbReference type="GeneID" id="37196733"/>
<dbReference type="Gene3D" id="4.10.240.10">
    <property type="entry name" value="Zn(2)-C6 fungal-type DNA-binding domain"/>
    <property type="match status" value="1"/>
</dbReference>
<evidence type="ECO:0000256" key="6">
    <source>
        <dbReference type="ARBA" id="ARBA00023163"/>
    </source>
</evidence>
<keyword evidence="11" id="KW-1185">Reference proteome</keyword>
<dbReference type="GO" id="GO:0008270">
    <property type="term" value="F:zinc ion binding"/>
    <property type="evidence" value="ECO:0007669"/>
    <property type="project" value="InterPro"/>
</dbReference>
<evidence type="ECO:0000256" key="2">
    <source>
        <dbReference type="ARBA" id="ARBA00022723"/>
    </source>
</evidence>
<keyword evidence="2" id="KW-0479">Metal-binding</keyword>
<dbReference type="VEuPathDB" id="FungiDB:BO97DRAFT_361972"/>
<feature type="coiled-coil region" evidence="8">
    <location>
        <begin position="66"/>
        <end position="93"/>
    </location>
</feature>
<dbReference type="SUPFAM" id="SSF57701">
    <property type="entry name" value="Zn2/Cys6 DNA-binding domain"/>
    <property type="match status" value="1"/>
</dbReference>
<organism evidence="10 11">
    <name type="scientific">Aspergillus homomorphus (strain CBS 101889)</name>
    <dbReference type="NCBI Taxonomy" id="1450537"/>
    <lineage>
        <taxon>Eukaryota</taxon>
        <taxon>Fungi</taxon>
        <taxon>Dikarya</taxon>
        <taxon>Ascomycota</taxon>
        <taxon>Pezizomycotina</taxon>
        <taxon>Eurotiomycetes</taxon>
        <taxon>Eurotiomycetidae</taxon>
        <taxon>Eurotiales</taxon>
        <taxon>Aspergillaceae</taxon>
        <taxon>Aspergillus</taxon>
        <taxon>Aspergillus subgen. Circumdati</taxon>
    </lineage>
</organism>
<evidence type="ECO:0000259" key="9">
    <source>
        <dbReference type="PROSITE" id="PS50048"/>
    </source>
</evidence>
<evidence type="ECO:0000256" key="4">
    <source>
        <dbReference type="ARBA" id="ARBA00023015"/>
    </source>
</evidence>
<keyword evidence="4" id="KW-0805">Transcription regulation</keyword>
<dbReference type="InterPro" id="IPR001138">
    <property type="entry name" value="Zn2Cys6_DnaBD"/>
</dbReference>
<dbReference type="AlphaFoldDB" id="A0A395I6I7"/>
<dbReference type="Pfam" id="PF00172">
    <property type="entry name" value="Zn_clus"/>
    <property type="match status" value="1"/>
</dbReference>
<dbReference type="PROSITE" id="PS00463">
    <property type="entry name" value="ZN2_CY6_FUNGAL_1"/>
    <property type="match status" value="1"/>
</dbReference>
<name>A0A395I6I7_ASPHC</name>
<dbReference type="PROSITE" id="PS50048">
    <property type="entry name" value="ZN2_CY6_FUNGAL_2"/>
    <property type="match status" value="1"/>
</dbReference>
<reference evidence="10 11" key="1">
    <citation type="submission" date="2018-02" db="EMBL/GenBank/DDBJ databases">
        <title>The genomes of Aspergillus section Nigri reveals drivers in fungal speciation.</title>
        <authorList>
            <consortium name="DOE Joint Genome Institute"/>
            <person name="Vesth T.C."/>
            <person name="Nybo J."/>
            <person name="Theobald S."/>
            <person name="Brandl J."/>
            <person name="Frisvad J.C."/>
            <person name="Nielsen K.F."/>
            <person name="Lyhne E.K."/>
            <person name="Kogle M.E."/>
            <person name="Kuo A."/>
            <person name="Riley R."/>
            <person name="Clum A."/>
            <person name="Nolan M."/>
            <person name="Lipzen A."/>
            <person name="Salamov A."/>
            <person name="Henrissat B."/>
            <person name="Wiebenga A."/>
            <person name="De vries R.P."/>
            <person name="Grigoriev I.V."/>
            <person name="Mortensen U.H."/>
            <person name="Andersen M.R."/>
            <person name="Baker S.E."/>
        </authorList>
    </citation>
    <scope>NUCLEOTIDE SEQUENCE [LARGE SCALE GENOMIC DNA]</scope>
    <source>
        <strain evidence="10 11">CBS 101889</strain>
    </source>
</reference>
<dbReference type="STRING" id="1450537.A0A395I6I7"/>
<evidence type="ECO:0000313" key="10">
    <source>
        <dbReference type="EMBL" id="RAL15831.1"/>
    </source>
</evidence>
<dbReference type="GO" id="GO:0005634">
    <property type="term" value="C:nucleus"/>
    <property type="evidence" value="ECO:0007669"/>
    <property type="project" value="UniProtKB-SubCell"/>
</dbReference>
<dbReference type="GO" id="GO:0006351">
    <property type="term" value="P:DNA-templated transcription"/>
    <property type="evidence" value="ECO:0007669"/>
    <property type="project" value="InterPro"/>
</dbReference>
<keyword evidence="5" id="KW-0238">DNA-binding</keyword>
<dbReference type="GO" id="GO:0043565">
    <property type="term" value="F:sequence-specific DNA binding"/>
    <property type="evidence" value="ECO:0007669"/>
    <property type="project" value="TreeGrafter"/>
</dbReference>
<dbReference type="PANTHER" id="PTHR47782:SF2">
    <property type="entry name" value="TRANSCRIPTION FACTOR, PUTATIVE (AFU_ORTHOLOGUE AFUA_4G12570)-RELATED"/>
    <property type="match status" value="1"/>
</dbReference>
<proteinExistence type="predicted"/>
<keyword evidence="3" id="KW-0862">Zinc</keyword>
<dbReference type="EMBL" id="KZ824270">
    <property type="protein sequence ID" value="RAL15831.1"/>
    <property type="molecule type" value="Genomic_DNA"/>
</dbReference>
<dbReference type="PANTHER" id="PTHR47782">
    <property type="entry name" value="ZN(II)2CYS6 TRANSCRIPTION FACTOR (EUROFUNG)-RELATED"/>
    <property type="match status" value="1"/>
</dbReference>
<dbReference type="RefSeq" id="XP_025554985.1">
    <property type="nucleotide sequence ID" value="XM_025692444.1"/>
</dbReference>
<dbReference type="SMART" id="SM00906">
    <property type="entry name" value="Fungal_trans"/>
    <property type="match status" value="1"/>
</dbReference>
<keyword evidence="8" id="KW-0175">Coiled coil</keyword>
<evidence type="ECO:0000256" key="7">
    <source>
        <dbReference type="ARBA" id="ARBA00023242"/>
    </source>
</evidence>
<evidence type="ECO:0000313" key="11">
    <source>
        <dbReference type="Proteomes" id="UP000248961"/>
    </source>
</evidence>
<dbReference type="SMART" id="SM00066">
    <property type="entry name" value="GAL4"/>
    <property type="match status" value="1"/>
</dbReference>
<keyword evidence="6" id="KW-0804">Transcription</keyword>
<accession>A0A395I6I7</accession>
<dbReference type="FunFam" id="4.10.240.10:FF:000035">
    <property type="entry name" value="C6 transcription factor, putative (AFU_orthologue AFUA_4G12570)"/>
    <property type="match status" value="1"/>
</dbReference>
<dbReference type="CDD" id="cd12148">
    <property type="entry name" value="fungal_TF_MHR"/>
    <property type="match status" value="1"/>
</dbReference>
<gene>
    <name evidence="10" type="ORF">BO97DRAFT_361972</name>
</gene>
<dbReference type="InterPro" id="IPR036864">
    <property type="entry name" value="Zn2-C6_fun-type_DNA-bd_sf"/>
</dbReference>
<evidence type="ECO:0000256" key="1">
    <source>
        <dbReference type="ARBA" id="ARBA00004123"/>
    </source>
</evidence>
<dbReference type="GO" id="GO:0045944">
    <property type="term" value="P:positive regulation of transcription by RNA polymerase II"/>
    <property type="evidence" value="ECO:0007669"/>
    <property type="project" value="TreeGrafter"/>
</dbReference>
<comment type="subcellular location">
    <subcellularLocation>
        <location evidence="1">Nucleus</location>
    </subcellularLocation>
</comment>
<dbReference type="OrthoDB" id="5319458at2759"/>
<feature type="domain" description="Zn(2)-C6 fungal-type" evidence="9">
    <location>
        <begin position="20"/>
        <end position="51"/>
    </location>
</feature>
<dbReference type="Proteomes" id="UP000248961">
    <property type="component" value="Unassembled WGS sequence"/>
</dbReference>
<dbReference type="CDD" id="cd00067">
    <property type="entry name" value="GAL4"/>
    <property type="match status" value="1"/>
</dbReference>
<dbReference type="GO" id="GO:0000981">
    <property type="term" value="F:DNA-binding transcription factor activity, RNA polymerase II-specific"/>
    <property type="evidence" value="ECO:0007669"/>
    <property type="project" value="InterPro"/>
</dbReference>
<protein>
    <submittedName>
        <fullName evidence="10">Fungal-specific transcription factor domain protein</fullName>
    </submittedName>
</protein>
<keyword evidence="7" id="KW-0539">Nucleus</keyword>
<evidence type="ECO:0000256" key="3">
    <source>
        <dbReference type="ARBA" id="ARBA00022833"/>
    </source>
</evidence>
<dbReference type="Pfam" id="PF04082">
    <property type="entry name" value="Fungal_trans"/>
    <property type="match status" value="1"/>
</dbReference>
<sequence length="627" mass="69447">MSATLFLDKPLLKVSRPVAACSRCRTAKIKCDGKLPACSACERVGKSDTCSGASDEFARGKERSYVASLEGYCERLEKKIAELRHLKTSLSVDNRGIAHQNSITSITSSESAVQGPNKEVSDIDDLVGDFGFLSVNATSRDFHGITSSTSFANLLLSLSLAEPLPKQSLRPLPPRHEITHLLQHYFDTIYVQLPFFAETSFWTAVDAVYQSGGRFAKPFDHWIVYTVLATSSASLSYETGDESHQDAVSYVAQALQRAEDVLRPGSIFGIQAIMLLAQYSLFDPQHFRSWFLVGMAVRVMVDLGLHQDPPVEVQSSTKQLDLRRRILHCLYSLDRGASTVFEQPFSFSDQSVNVALPSTSAGTTLSEQSHLFLRSSEPAWHLVKIRQILSEAYSRKYFHGHETCSLTAKSTWALGAEAYEWFESRPTTAPSHFAVLYKLELLYTVVMILAPTDEPPAAAVGDYRNVVLFERSMQYLSQIQEALRNPAWTSFITFWDMHRAVQATRRFTRELTENHDLPLSPSAPVLPPIPPETPAALVLDSEDCLNFYARATACLSDIHCILRFGLRKWGPDPVFEELQRLSESIQRRLISSPPAYLTGAGAGAGAYMPGYSSIVPAGSGYAGYDLG</sequence>
<evidence type="ECO:0000256" key="8">
    <source>
        <dbReference type="SAM" id="Coils"/>
    </source>
</evidence>
<evidence type="ECO:0000256" key="5">
    <source>
        <dbReference type="ARBA" id="ARBA00023125"/>
    </source>
</evidence>